<dbReference type="InterPro" id="IPR058627">
    <property type="entry name" value="MdtA-like_C"/>
</dbReference>
<feature type="domain" description="CusB-like beta-barrel" evidence="6">
    <location>
        <begin position="220"/>
        <end position="289"/>
    </location>
</feature>
<dbReference type="Proteomes" id="UP000461730">
    <property type="component" value="Unassembled WGS sequence"/>
</dbReference>
<evidence type="ECO:0000256" key="1">
    <source>
        <dbReference type="ARBA" id="ARBA00004196"/>
    </source>
</evidence>
<dbReference type="EMBL" id="WRXN01000001">
    <property type="protein sequence ID" value="MVT07496.1"/>
    <property type="molecule type" value="Genomic_DNA"/>
</dbReference>
<feature type="domain" description="Multidrug resistance protein MdtA-like C-terminal permuted SH3" evidence="7">
    <location>
        <begin position="297"/>
        <end position="359"/>
    </location>
</feature>
<dbReference type="PANTHER" id="PTHR30469">
    <property type="entry name" value="MULTIDRUG RESISTANCE PROTEIN MDTA"/>
    <property type="match status" value="1"/>
</dbReference>
<evidence type="ECO:0000313" key="9">
    <source>
        <dbReference type="Proteomes" id="UP000461730"/>
    </source>
</evidence>
<comment type="subcellular location">
    <subcellularLocation>
        <location evidence="1">Cell envelope</location>
    </subcellularLocation>
</comment>
<proteinExistence type="inferred from homology"/>
<keyword evidence="9" id="KW-1185">Reference proteome</keyword>
<accession>A0A7K1TZL3</accession>
<evidence type="ECO:0000259" key="7">
    <source>
        <dbReference type="Pfam" id="PF25967"/>
    </source>
</evidence>
<evidence type="ECO:0000313" key="8">
    <source>
        <dbReference type="EMBL" id="MVT07496.1"/>
    </source>
</evidence>
<evidence type="ECO:0000259" key="6">
    <source>
        <dbReference type="Pfam" id="PF25954"/>
    </source>
</evidence>
<feature type="coiled-coil region" evidence="4">
    <location>
        <begin position="158"/>
        <end position="185"/>
    </location>
</feature>
<dbReference type="InterPro" id="IPR006143">
    <property type="entry name" value="RND_pump_MFP"/>
</dbReference>
<dbReference type="Gene3D" id="1.10.287.470">
    <property type="entry name" value="Helix hairpin bin"/>
    <property type="match status" value="1"/>
</dbReference>
<evidence type="ECO:0000256" key="2">
    <source>
        <dbReference type="ARBA" id="ARBA00009477"/>
    </source>
</evidence>
<evidence type="ECO:0000256" key="4">
    <source>
        <dbReference type="SAM" id="Coils"/>
    </source>
</evidence>
<dbReference type="PROSITE" id="PS51257">
    <property type="entry name" value="PROKAR_LIPOPROTEIN"/>
    <property type="match status" value="1"/>
</dbReference>
<dbReference type="SUPFAM" id="SSF111369">
    <property type="entry name" value="HlyD-like secretion proteins"/>
    <property type="match status" value="1"/>
</dbReference>
<dbReference type="PANTHER" id="PTHR30469:SF15">
    <property type="entry name" value="HLYD FAMILY OF SECRETION PROTEINS"/>
    <property type="match status" value="1"/>
</dbReference>
<dbReference type="GO" id="GO:1990281">
    <property type="term" value="C:efflux pump complex"/>
    <property type="evidence" value="ECO:0007669"/>
    <property type="project" value="TreeGrafter"/>
</dbReference>
<dbReference type="NCBIfam" id="TIGR01730">
    <property type="entry name" value="RND_mfp"/>
    <property type="match status" value="1"/>
</dbReference>
<keyword evidence="4" id="KW-0175">Coiled coil</keyword>
<evidence type="ECO:0000259" key="5">
    <source>
        <dbReference type="Pfam" id="PF25917"/>
    </source>
</evidence>
<dbReference type="Pfam" id="PF25967">
    <property type="entry name" value="RND-MFP_C"/>
    <property type="match status" value="1"/>
</dbReference>
<dbReference type="InterPro" id="IPR058792">
    <property type="entry name" value="Beta-barrel_RND_2"/>
</dbReference>
<dbReference type="Pfam" id="PF25954">
    <property type="entry name" value="Beta-barrel_RND_2"/>
    <property type="match status" value="1"/>
</dbReference>
<dbReference type="AlphaFoldDB" id="A0A7K1TZL3"/>
<keyword evidence="3" id="KW-0813">Transport</keyword>
<evidence type="ECO:0000256" key="3">
    <source>
        <dbReference type="ARBA" id="ARBA00022448"/>
    </source>
</evidence>
<dbReference type="RefSeq" id="WP_157304886.1">
    <property type="nucleotide sequence ID" value="NZ_WRXN01000001.1"/>
</dbReference>
<comment type="similarity">
    <text evidence="2">Belongs to the membrane fusion protein (MFP) (TC 8.A.1) family.</text>
</comment>
<dbReference type="Pfam" id="PF25917">
    <property type="entry name" value="BSH_RND"/>
    <property type="match status" value="1"/>
</dbReference>
<dbReference type="InterPro" id="IPR058625">
    <property type="entry name" value="MdtA-like_BSH"/>
</dbReference>
<protein>
    <submittedName>
        <fullName evidence="8">Efflux RND transporter periplasmic adaptor subunit</fullName>
    </submittedName>
</protein>
<comment type="caution">
    <text evidence="8">The sequence shown here is derived from an EMBL/GenBank/DDBJ whole genome shotgun (WGS) entry which is preliminary data.</text>
</comment>
<dbReference type="Gene3D" id="2.40.30.170">
    <property type="match status" value="1"/>
</dbReference>
<dbReference type="Gene3D" id="2.40.50.100">
    <property type="match status" value="1"/>
</dbReference>
<feature type="domain" description="Multidrug resistance protein MdtA-like barrel-sandwich hybrid" evidence="5">
    <location>
        <begin position="87"/>
        <end position="213"/>
    </location>
</feature>
<organism evidence="8 9">
    <name type="scientific">Chitinophaga tropicalis</name>
    <dbReference type="NCBI Taxonomy" id="2683588"/>
    <lineage>
        <taxon>Bacteria</taxon>
        <taxon>Pseudomonadati</taxon>
        <taxon>Bacteroidota</taxon>
        <taxon>Chitinophagia</taxon>
        <taxon>Chitinophagales</taxon>
        <taxon>Chitinophagaceae</taxon>
        <taxon>Chitinophaga</taxon>
    </lineage>
</organism>
<gene>
    <name evidence="8" type="ORF">GO493_04425</name>
</gene>
<reference evidence="8 9" key="1">
    <citation type="submission" date="2019-12" db="EMBL/GenBank/DDBJ databases">
        <title>Chitinophaga sp. strain ysch24 (GDMCC 1.1355), whole genome shotgun sequence.</title>
        <authorList>
            <person name="Zhang X."/>
        </authorList>
    </citation>
    <scope>NUCLEOTIDE SEQUENCE [LARGE SCALE GENOMIC DNA]</scope>
    <source>
        <strain evidence="9">ysch24</strain>
    </source>
</reference>
<dbReference type="Gene3D" id="2.40.420.20">
    <property type="match status" value="1"/>
</dbReference>
<name>A0A7K1TZL3_9BACT</name>
<dbReference type="GO" id="GO:0015562">
    <property type="term" value="F:efflux transmembrane transporter activity"/>
    <property type="evidence" value="ECO:0007669"/>
    <property type="project" value="TreeGrafter"/>
</dbReference>
<sequence length="369" mass="40557">MSKIYLPTLLITTLAIACGQPNPEERLLELKKQEASIKQEIAKLEKEVSKSDTTASKKRKSVIVTAVADTVFEHYIDIQGSIDARENVNVSSKVPGIVTAIYVKEGQAVSKGQTMAQIDDQVMKANMAELHTQLDLANTLYLKQQNLWNQKIGSEVQYLNAKNQKESVERRIATLQDQINQSKIIAPISGTVDAVIVKLGDNAAPGAAAFRVVNSSNLRVIANVAEAYAGKVKTGDQVLLNFPDIEKQLRTRISFASRVIDPLSRTIKIEVPLQSDPALRPNMMAQIKIVDYVAPKAVVVPVNVIQYSLGKPYVIVARKEGAELVAKRREIEMGRTYNDKAEIKSGLQAGEHVVTTGYQGLNDNDLIQL</sequence>